<feature type="region of interest" description="Disordered" evidence="1">
    <location>
        <begin position="86"/>
        <end position="108"/>
    </location>
</feature>
<dbReference type="Proteomes" id="UP000694920">
    <property type="component" value="Unplaced"/>
</dbReference>
<reference evidence="3" key="1">
    <citation type="submission" date="2025-08" db="UniProtKB">
        <authorList>
            <consortium name="RefSeq"/>
        </authorList>
    </citation>
    <scope>IDENTIFICATION</scope>
</reference>
<name>A0AAJ7VXD6_CEPCN</name>
<keyword evidence="2" id="KW-1185">Reference proteome</keyword>
<evidence type="ECO:0000313" key="2">
    <source>
        <dbReference type="Proteomes" id="UP000694920"/>
    </source>
</evidence>
<dbReference type="KEGG" id="ccin:107263708"/>
<dbReference type="GeneID" id="107263708"/>
<protein>
    <submittedName>
        <fullName evidence="3">Uncharacterized protein LOC107263708</fullName>
    </submittedName>
</protein>
<proteinExistence type="predicted"/>
<gene>
    <name evidence="3" type="primary">LOC107263708</name>
</gene>
<accession>A0AAJ7VXD6</accession>
<organism evidence="2 3">
    <name type="scientific">Cephus cinctus</name>
    <name type="common">Wheat stem sawfly</name>
    <dbReference type="NCBI Taxonomy" id="211228"/>
    <lineage>
        <taxon>Eukaryota</taxon>
        <taxon>Metazoa</taxon>
        <taxon>Ecdysozoa</taxon>
        <taxon>Arthropoda</taxon>
        <taxon>Hexapoda</taxon>
        <taxon>Insecta</taxon>
        <taxon>Pterygota</taxon>
        <taxon>Neoptera</taxon>
        <taxon>Endopterygota</taxon>
        <taxon>Hymenoptera</taxon>
        <taxon>Cephoidea</taxon>
        <taxon>Cephidae</taxon>
        <taxon>Cephus</taxon>
    </lineage>
</organism>
<sequence length="176" mass="20950">MTTSRNSTLLLKESLYHSIRNSRTSHGRRLPDDYYPRFKRLRQFILYSQAQEDKTYSSTFYLTPRLFLVDLHQDETHQVQNTNYRMSTRDSRGSCQLADEPRRHGRRRGQVGLRYEGEERRYVLTSRRGGLSSRHFVTQLLPFPLLRVDEHSSLFSTSFKTLSFKSQLSILMYLFK</sequence>
<evidence type="ECO:0000313" key="3">
    <source>
        <dbReference type="RefSeq" id="XP_024936738.1"/>
    </source>
</evidence>
<evidence type="ECO:0000256" key="1">
    <source>
        <dbReference type="SAM" id="MobiDB-lite"/>
    </source>
</evidence>
<dbReference type="AlphaFoldDB" id="A0AAJ7VXD6"/>
<dbReference type="RefSeq" id="XP_024936738.1">
    <property type="nucleotide sequence ID" value="XM_025080970.1"/>
</dbReference>